<evidence type="ECO:0000256" key="6">
    <source>
        <dbReference type="ARBA" id="ARBA00025448"/>
    </source>
</evidence>
<dbReference type="EMBL" id="VDES01000003">
    <property type="protein sequence ID" value="MBA1375594.1"/>
    <property type="molecule type" value="Genomic_DNA"/>
</dbReference>
<organism evidence="13 14">
    <name type="scientific">Sphingomonas ursincola</name>
    <dbReference type="NCBI Taxonomy" id="56361"/>
    <lineage>
        <taxon>Bacteria</taxon>
        <taxon>Pseudomonadati</taxon>
        <taxon>Pseudomonadota</taxon>
        <taxon>Alphaproteobacteria</taxon>
        <taxon>Sphingomonadales</taxon>
        <taxon>Sphingomonadaceae</taxon>
        <taxon>Sphingomonas</taxon>
    </lineage>
</organism>
<dbReference type="SUPFAM" id="SSF54690">
    <property type="entry name" value="Molybdopterin synthase subunit MoaE"/>
    <property type="match status" value="1"/>
</dbReference>
<evidence type="ECO:0000256" key="2">
    <source>
        <dbReference type="ARBA" id="ARBA00005426"/>
    </source>
</evidence>
<name>A0A7V8U9Y4_9SPHN</name>
<dbReference type="Proteomes" id="UP000589292">
    <property type="component" value="Unassembled WGS sequence"/>
</dbReference>
<evidence type="ECO:0000256" key="8">
    <source>
        <dbReference type="ARBA" id="ARBA00029745"/>
    </source>
</evidence>
<dbReference type="RefSeq" id="WP_181268103.1">
    <property type="nucleotide sequence ID" value="NZ_BAAAGB010000001.1"/>
</dbReference>
<reference evidence="13 14" key="1">
    <citation type="journal article" date="1994" name="Int. J. Syst. Bacteriol.">
        <title>Phylogenetic positions of novel aerobic, bacteriochlorophyll a-containing bacteria and description of Roseococcus thiosulfatophilus gen. nov., sp. nov., Erythromicrobium ramosum gen. nov., sp. nov., and Erythrobacter litoralis sp. nov.</title>
        <authorList>
            <person name="Yurkov V."/>
            <person name="Stackebrandt E."/>
            <person name="Holmes A."/>
            <person name="Fuerst J.A."/>
            <person name="Hugenholtz P."/>
            <person name="Golecki J."/>
            <person name="Gad'on N."/>
            <person name="Gorlenko V.M."/>
            <person name="Kompantseva E.I."/>
            <person name="Drews G."/>
        </authorList>
    </citation>
    <scope>NUCLEOTIDE SEQUENCE [LARGE SCALE GENOMIC DNA]</scope>
    <source>
        <strain evidence="13 14">KR-99</strain>
    </source>
</reference>
<comment type="subunit">
    <text evidence="7">Heterotetramer of 2 MoaD subunits and 2 MoaE subunits. Also stable as homodimer. The enzyme changes between these two forms during catalysis.</text>
</comment>
<dbReference type="GO" id="GO:0030366">
    <property type="term" value="F:molybdopterin synthase activity"/>
    <property type="evidence" value="ECO:0007669"/>
    <property type="project" value="UniProtKB-EC"/>
</dbReference>
<evidence type="ECO:0000256" key="12">
    <source>
        <dbReference type="ARBA" id="ARBA00049878"/>
    </source>
</evidence>
<evidence type="ECO:0000313" key="13">
    <source>
        <dbReference type="EMBL" id="MBA1375594.1"/>
    </source>
</evidence>
<evidence type="ECO:0000256" key="3">
    <source>
        <dbReference type="ARBA" id="ARBA00011950"/>
    </source>
</evidence>
<evidence type="ECO:0000256" key="5">
    <source>
        <dbReference type="ARBA" id="ARBA00023150"/>
    </source>
</evidence>
<dbReference type="EC" id="2.8.1.12" evidence="3"/>
<dbReference type="UniPathway" id="UPA00344"/>
<comment type="similarity">
    <text evidence="2">Belongs to the MoaE family.</text>
</comment>
<comment type="pathway">
    <text evidence="1">Cofactor biosynthesis; molybdopterin biosynthesis.</text>
</comment>
<evidence type="ECO:0000256" key="1">
    <source>
        <dbReference type="ARBA" id="ARBA00005046"/>
    </source>
</evidence>
<protein>
    <recommendedName>
        <fullName evidence="4">Molybdopterin synthase catalytic subunit</fullName>
        <ecNumber evidence="3">2.8.1.12</ecNumber>
    </recommendedName>
    <alternativeName>
        <fullName evidence="10">MPT synthase subunit 2</fullName>
    </alternativeName>
    <alternativeName>
        <fullName evidence="8">Molybdenum cofactor biosynthesis protein E</fullName>
    </alternativeName>
    <alternativeName>
        <fullName evidence="9">Molybdopterin-converting factor large subunit</fullName>
    </alternativeName>
    <alternativeName>
        <fullName evidence="11">Molybdopterin-converting factor subunit 2</fullName>
    </alternativeName>
</protein>
<evidence type="ECO:0000256" key="7">
    <source>
        <dbReference type="ARBA" id="ARBA00026066"/>
    </source>
</evidence>
<dbReference type="CDD" id="cd00756">
    <property type="entry name" value="MoaE"/>
    <property type="match status" value="1"/>
</dbReference>
<dbReference type="PANTHER" id="PTHR23404">
    <property type="entry name" value="MOLYBDOPTERIN SYNTHASE RELATED"/>
    <property type="match status" value="1"/>
</dbReference>
<evidence type="ECO:0000313" key="14">
    <source>
        <dbReference type="Proteomes" id="UP000589292"/>
    </source>
</evidence>
<evidence type="ECO:0000256" key="4">
    <source>
        <dbReference type="ARBA" id="ARBA00013858"/>
    </source>
</evidence>
<dbReference type="Gene3D" id="3.90.1170.40">
    <property type="entry name" value="Molybdopterin biosynthesis MoaE subunit"/>
    <property type="match status" value="1"/>
</dbReference>
<proteinExistence type="inferred from homology"/>
<gene>
    <name evidence="13" type="ORF">FG486_14700</name>
</gene>
<dbReference type="GO" id="GO:0006777">
    <property type="term" value="P:Mo-molybdopterin cofactor biosynthetic process"/>
    <property type="evidence" value="ECO:0007669"/>
    <property type="project" value="UniProtKB-KW"/>
</dbReference>
<comment type="caution">
    <text evidence="13">The sequence shown here is derived from an EMBL/GenBank/DDBJ whole genome shotgun (WGS) entry which is preliminary data.</text>
</comment>
<dbReference type="Pfam" id="PF02391">
    <property type="entry name" value="MoaE"/>
    <property type="match status" value="1"/>
</dbReference>
<comment type="function">
    <text evidence="6">Converts molybdopterin precursor Z into molybdopterin. This requires the incorporation of two sulfur atoms into precursor Z to generate a dithiolene group. The sulfur is provided by MoaD.</text>
</comment>
<sequence length="157" mass="17298">MLRRVTIASGPFDPEAEIAAFRKALHDSGAIVTFTGQVRPSNGDGSVTTLSLQHYPGMTERGIEAMLDQVAERWPLEAVLVIHRVGDMRPHDPIVLVATASAHRRAAFEAADYLMDYLKSRALFWKSETSASGRAWIEPRDEDYANAARWDAYPGGG</sequence>
<dbReference type="InterPro" id="IPR003448">
    <property type="entry name" value="Mopterin_biosynth_MoaE"/>
</dbReference>
<comment type="catalytic activity">
    <reaction evidence="12">
        <text>2 [molybdopterin-synthase sulfur-carrier protein]-C-terminal-Gly-aminoethanethioate + cyclic pyranopterin phosphate + H2O = molybdopterin + 2 [molybdopterin-synthase sulfur-carrier protein]-C-terminal Gly-Gly + 2 H(+)</text>
        <dbReference type="Rhea" id="RHEA:26333"/>
        <dbReference type="Rhea" id="RHEA-COMP:12202"/>
        <dbReference type="Rhea" id="RHEA-COMP:19907"/>
        <dbReference type="ChEBI" id="CHEBI:15377"/>
        <dbReference type="ChEBI" id="CHEBI:15378"/>
        <dbReference type="ChEBI" id="CHEBI:58698"/>
        <dbReference type="ChEBI" id="CHEBI:59648"/>
        <dbReference type="ChEBI" id="CHEBI:90778"/>
        <dbReference type="ChEBI" id="CHEBI:232372"/>
        <dbReference type="EC" id="2.8.1.12"/>
    </reaction>
</comment>
<accession>A0A7V8U9Y4</accession>
<keyword evidence="5" id="KW-0501">Molybdenum cofactor biosynthesis</keyword>
<evidence type="ECO:0000256" key="10">
    <source>
        <dbReference type="ARBA" id="ARBA00030781"/>
    </source>
</evidence>
<dbReference type="InterPro" id="IPR036563">
    <property type="entry name" value="MoaE_sf"/>
</dbReference>
<keyword evidence="14" id="KW-1185">Reference proteome</keyword>
<evidence type="ECO:0000256" key="9">
    <source>
        <dbReference type="ARBA" id="ARBA00030407"/>
    </source>
</evidence>
<evidence type="ECO:0000256" key="11">
    <source>
        <dbReference type="ARBA" id="ARBA00032474"/>
    </source>
</evidence>
<dbReference type="AlphaFoldDB" id="A0A7V8U9Y4"/>